<protein>
    <recommendedName>
        <fullName evidence="8">Major facilitator superfamily (MFS) profile domain-containing protein</fullName>
    </recommendedName>
</protein>
<evidence type="ECO:0000256" key="4">
    <source>
        <dbReference type="ARBA" id="ARBA00022692"/>
    </source>
</evidence>
<name>A0A0B7KLI5_BIOOC</name>
<accession>A0A0B7KLI5</accession>
<evidence type="ECO:0000256" key="1">
    <source>
        <dbReference type="ARBA" id="ARBA00004141"/>
    </source>
</evidence>
<evidence type="ECO:0000256" key="7">
    <source>
        <dbReference type="SAM" id="Phobius"/>
    </source>
</evidence>
<evidence type="ECO:0000256" key="3">
    <source>
        <dbReference type="ARBA" id="ARBA00022448"/>
    </source>
</evidence>
<dbReference type="EMBL" id="CDPU01000054">
    <property type="protein sequence ID" value="CEO55591.1"/>
    <property type="molecule type" value="Genomic_DNA"/>
</dbReference>
<feature type="domain" description="Major facilitator superfamily (MFS) profile" evidence="8">
    <location>
        <begin position="9"/>
        <end position="472"/>
    </location>
</feature>
<keyword evidence="3" id="KW-0813">Transport</keyword>
<dbReference type="PROSITE" id="PS00217">
    <property type="entry name" value="SUGAR_TRANSPORT_2"/>
    <property type="match status" value="1"/>
</dbReference>
<feature type="transmembrane region" description="Helical" evidence="7">
    <location>
        <begin position="106"/>
        <end position="127"/>
    </location>
</feature>
<feature type="transmembrane region" description="Helical" evidence="7">
    <location>
        <begin position="419"/>
        <end position="442"/>
    </location>
</feature>
<dbReference type="GO" id="GO:0016020">
    <property type="term" value="C:membrane"/>
    <property type="evidence" value="ECO:0007669"/>
    <property type="project" value="UniProtKB-SubCell"/>
</dbReference>
<keyword evidence="6 7" id="KW-0472">Membrane</keyword>
<feature type="transmembrane region" description="Helical" evidence="7">
    <location>
        <begin position="448"/>
        <end position="467"/>
    </location>
</feature>
<dbReference type="PANTHER" id="PTHR48022:SF11">
    <property type="entry name" value="MONOSACCHARIDE TRANSPORTER (HXT8), PUTATIVE (AFU_ORTHOLOGUE AFUA_2G08120)-RELATED"/>
    <property type="match status" value="1"/>
</dbReference>
<evidence type="ECO:0000256" key="2">
    <source>
        <dbReference type="ARBA" id="ARBA00010992"/>
    </source>
</evidence>
<dbReference type="GO" id="GO:0005351">
    <property type="term" value="F:carbohydrate:proton symporter activity"/>
    <property type="evidence" value="ECO:0007669"/>
    <property type="project" value="TreeGrafter"/>
</dbReference>
<feature type="transmembrane region" description="Helical" evidence="7">
    <location>
        <begin position="174"/>
        <end position="193"/>
    </location>
</feature>
<dbReference type="AlphaFoldDB" id="A0A0B7KLI5"/>
<dbReference type="PANTHER" id="PTHR48022">
    <property type="entry name" value="PLASTIDIC GLUCOSE TRANSPORTER 4"/>
    <property type="match status" value="1"/>
</dbReference>
<keyword evidence="5 7" id="KW-1133">Transmembrane helix</keyword>
<feature type="transmembrane region" description="Helical" evidence="7">
    <location>
        <begin position="383"/>
        <end position="407"/>
    </location>
</feature>
<gene>
    <name evidence="9" type="ORF">BN869_000011649_1</name>
</gene>
<comment type="subcellular location">
    <subcellularLocation>
        <location evidence="1">Membrane</location>
        <topology evidence="1">Multi-pass membrane protein</topology>
    </subcellularLocation>
</comment>
<dbReference type="InterPro" id="IPR050360">
    <property type="entry name" value="MFS_Sugar_Transporters"/>
</dbReference>
<evidence type="ECO:0000256" key="5">
    <source>
        <dbReference type="ARBA" id="ARBA00022989"/>
    </source>
</evidence>
<feature type="transmembrane region" description="Helical" evidence="7">
    <location>
        <begin position="350"/>
        <end position="371"/>
    </location>
</feature>
<dbReference type="PROSITE" id="PS50850">
    <property type="entry name" value="MFS"/>
    <property type="match status" value="1"/>
</dbReference>
<keyword evidence="4 7" id="KW-0812">Transmembrane</keyword>
<evidence type="ECO:0000313" key="9">
    <source>
        <dbReference type="EMBL" id="CEO55591.1"/>
    </source>
</evidence>
<feature type="transmembrane region" description="Helical" evidence="7">
    <location>
        <begin position="319"/>
        <end position="338"/>
    </location>
</feature>
<proteinExistence type="inferred from homology"/>
<feature type="transmembrane region" description="Helical" evidence="7">
    <location>
        <begin position="80"/>
        <end position="100"/>
    </location>
</feature>
<dbReference type="SUPFAM" id="SSF103473">
    <property type="entry name" value="MFS general substrate transporter"/>
    <property type="match status" value="1"/>
</dbReference>
<sequence>MVRLIVIGIALVVAMGGFVYGFDSGIIATTLGQSSFKSYFYGPTLVNTSLSGAIVSVYNAGQAIGGLTSGFLADKFSRKYAMSAMALLSIVGAVLQTASVHVAMMIVGRLLAGIGCGSLLSVVPVYLAEASQPDSRGFLVGLHGMMIAIGFGVANWVGYGGSYASSHAQWRTPLAMQIPIPILMMVGCIYIPFSPRWRRFTFLQNIPILFLVLTIDAVVQQDRIEEAEKVLHKLHGIENESLASQELIQIRQQLGFERSQGSASWSFALKKMFSKQYLRRTATATFIVAMGQLSGSQVIQNFQSIFYETVGFTGKTSLLISGIYGMMGIIGQIIYLTVVADRWPRVRTLWIGSVLLSVMIAVCMALSAQYGSKDSQNENGARGAIAMIFLYSALYAVFFNAMVWVVPSELFPFFLRSKGLAFAVFTKSVIAIALSQITPIAIKNVSWRYYSLYIATNLTAGLIYFFFLPETSGKSLEEIAELFGDTLATEQIGSINVEEKMKAMEEQDGEHAHVEATKKA</sequence>
<dbReference type="InterPro" id="IPR005828">
    <property type="entry name" value="MFS_sugar_transport-like"/>
</dbReference>
<reference evidence="9" key="1">
    <citation type="submission" date="2015-01" db="EMBL/GenBank/DDBJ databases">
        <authorList>
            <person name="Durling Mikael"/>
        </authorList>
    </citation>
    <scope>NUCLEOTIDE SEQUENCE</scope>
</reference>
<dbReference type="FunFam" id="1.20.1250.20:FF:000134">
    <property type="entry name" value="MFS sugar transporter protein"/>
    <property type="match status" value="1"/>
</dbReference>
<evidence type="ECO:0000259" key="8">
    <source>
        <dbReference type="PROSITE" id="PS50850"/>
    </source>
</evidence>
<evidence type="ECO:0000256" key="6">
    <source>
        <dbReference type="ARBA" id="ARBA00023136"/>
    </source>
</evidence>
<organism evidence="9">
    <name type="scientific">Bionectria ochroleuca</name>
    <name type="common">Gliocladium roseum</name>
    <dbReference type="NCBI Taxonomy" id="29856"/>
    <lineage>
        <taxon>Eukaryota</taxon>
        <taxon>Fungi</taxon>
        <taxon>Dikarya</taxon>
        <taxon>Ascomycota</taxon>
        <taxon>Pezizomycotina</taxon>
        <taxon>Sordariomycetes</taxon>
        <taxon>Hypocreomycetidae</taxon>
        <taxon>Hypocreales</taxon>
        <taxon>Bionectriaceae</taxon>
        <taxon>Clonostachys</taxon>
    </lineage>
</organism>
<dbReference type="InterPro" id="IPR005829">
    <property type="entry name" value="Sugar_transporter_CS"/>
</dbReference>
<feature type="transmembrane region" description="Helical" evidence="7">
    <location>
        <begin position="139"/>
        <end position="159"/>
    </location>
</feature>
<feature type="transmembrane region" description="Helical" evidence="7">
    <location>
        <begin position="48"/>
        <end position="73"/>
    </location>
</feature>
<dbReference type="InterPro" id="IPR003663">
    <property type="entry name" value="Sugar/inositol_transpt"/>
</dbReference>
<dbReference type="Pfam" id="PF00083">
    <property type="entry name" value="Sugar_tr"/>
    <property type="match status" value="1"/>
</dbReference>
<dbReference type="Gene3D" id="1.20.1250.20">
    <property type="entry name" value="MFS general substrate transporter like domains"/>
    <property type="match status" value="1"/>
</dbReference>
<dbReference type="InterPro" id="IPR036259">
    <property type="entry name" value="MFS_trans_sf"/>
</dbReference>
<comment type="similarity">
    <text evidence="2">Belongs to the major facilitator superfamily. Sugar transporter (TC 2.A.1.1) family.</text>
</comment>
<dbReference type="PRINTS" id="PR00171">
    <property type="entry name" value="SUGRTRNSPORT"/>
</dbReference>
<dbReference type="InterPro" id="IPR020846">
    <property type="entry name" value="MFS_dom"/>
</dbReference>